<dbReference type="EMBL" id="CP157484">
    <property type="protein sequence ID" value="XBO36873.1"/>
    <property type="molecule type" value="Genomic_DNA"/>
</dbReference>
<evidence type="ECO:0008006" key="3">
    <source>
        <dbReference type="Google" id="ProtNLM"/>
    </source>
</evidence>
<feature type="region of interest" description="Disordered" evidence="1">
    <location>
        <begin position="332"/>
        <end position="354"/>
    </location>
</feature>
<accession>A0AAU7J9B4</accession>
<organism evidence="2">
    <name type="scientific">Alsobacter sp. KACC 23698</name>
    <dbReference type="NCBI Taxonomy" id="3149229"/>
    <lineage>
        <taxon>Bacteria</taxon>
        <taxon>Pseudomonadati</taxon>
        <taxon>Pseudomonadota</taxon>
        <taxon>Alphaproteobacteria</taxon>
        <taxon>Hyphomicrobiales</taxon>
        <taxon>Alsobacteraceae</taxon>
        <taxon>Alsobacter</taxon>
    </lineage>
</organism>
<protein>
    <recommendedName>
        <fullName evidence="3">Polysaccharide lyase</fullName>
    </recommendedName>
</protein>
<reference evidence="2" key="1">
    <citation type="submission" date="2024-05" db="EMBL/GenBank/DDBJ databases">
        <authorList>
            <person name="Kim S."/>
            <person name="Heo J."/>
            <person name="Choi H."/>
            <person name="Choi Y."/>
            <person name="Kwon S.-W."/>
            <person name="Kim Y."/>
        </authorList>
    </citation>
    <scope>NUCLEOTIDE SEQUENCE</scope>
    <source>
        <strain evidence="2">KACC 23698</strain>
    </source>
</reference>
<dbReference type="InterPro" id="IPR006311">
    <property type="entry name" value="TAT_signal"/>
</dbReference>
<proteinExistence type="predicted"/>
<dbReference type="AlphaFoldDB" id="A0AAU7J9B4"/>
<sequence>MSLRPGAARKGGVSRMGLITRRSCLAGGMAGLAAGLLPRGAFPTTAAAAELAVRVSNLSEPVLCAEKDNVDLRFASPQVRGMRIHAVHPAYIGALTADRWAPDFTSCDMSSDPSFAAQARRVTFWESTEFWLTGYTYPSFWRPAATPFRVGDRVEHGLHVVQLWMLHQERAEEILVVYPPDGYWRARPLPPAHMRWSAYGSSFLVGPVEVQERPIVALREIAFDPSTRSFTLSFAQGGSATLRLDTIDPDRQILDVGFDGPMPGGAPFAALRSMYATSFNCDVARTAWRAPGAAAWGESPIMDWKGGDATEVWAGRLTPSRHNTSAPDMVFGSFSAVRPEPPAAASDAKTPRKG</sequence>
<dbReference type="PROSITE" id="PS51318">
    <property type="entry name" value="TAT"/>
    <property type="match status" value="1"/>
</dbReference>
<evidence type="ECO:0000256" key="1">
    <source>
        <dbReference type="SAM" id="MobiDB-lite"/>
    </source>
</evidence>
<gene>
    <name evidence="2" type="ORF">ABEG18_14105</name>
</gene>
<evidence type="ECO:0000313" key="2">
    <source>
        <dbReference type="EMBL" id="XBO36873.1"/>
    </source>
</evidence>
<name>A0AAU7J9B4_9HYPH</name>
<dbReference type="RefSeq" id="WP_406853690.1">
    <property type="nucleotide sequence ID" value="NZ_CP157484.1"/>
</dbReference>